<dbReference type="PANTHER" id="PTHR30193">
    <property type="entry name" value="ABC TRANSPORTER PERMEASE PROTEIN"/>
    <property type="match status" value="1"/>
</dbReference>
<dbReference type="PANTHER" id="PTHR30193:SF37">
    <property type="entry name" value="INNER MEMBRANE ABC TRANSPORTER PERMEASE PROTEIN YCJO"/>
    <property type="match status" value="1"/>
</dbReference>
<dbReference type="GO" id="GO:0055085">
    <property type="term" value="P:transmembrane transport"/>
    <property type="evidence" value="ECO:0007669"/>
    <property type="project" value="InterPro"/>
</dbReference>
<dbReference type="AlphaFoldDB" id="A0A265N4K9"/>
<protein>
    <submittedName>
        <fullName evidence="9">ABC transporter permease</fullName>
    </submittedName>
</protein>
<evidence type="ECO:0000256" key="3">
    <source>
        <dbReference type="ARBA" id="ARBA00022475"/>
    </source>
</evidence>
<evidence type="ECO:0000313" key="10">
    <source>
        <dbReference type="Proteomes" id="UP000216498"/>
    </source>
</evidence>
<dbReference type="EMBL" id="NPMS01000019">
    <property type="protein sequence ID" value="OZU86983.1"/>
    <property type="molecule type" value="Genomic_DNA"/>
</dbReference>
<name>A0A265N4K9_9BACI</name>
<feature type="transmembrane region" description="Helical" evidence="7">
    <location>
        <begin position="71"/>
        <end position="91"/>
    </location>
</feature>
<proteinExistence type="inferred from homology"/>
<evidence type="ECO:0000256" key="7">
    <source>
        <dbReference type="RuleBase" id="RU363032"/>
    </source>
</evidence>
<feature type="transmembrane region" description="Helical" evidence="7">
    <location>
        <begin position="12"/>
        <end position="33"/>
    </location>
</feature>
<dbReference type="RefSeq" id="WP_094887481.1">
    <property type="nucleotide sequence ID" value="NZ_NPMS01000019.1"/>
</dbReference>
<feature type="transmembrane region" description="Helical" evidence="7">
    <location>
        <begin position="157"/>
        <end position="179"/>
    </location>
</feature>
<evidence type="ECO:0000313" key="9">
    <source>
        <dbReference type="EMBL" id="OZU86983.1"/>
    </source>
</evidence>
<dbReference type="PROSITE" id="PS50928">
    <property type="entry name" value="ABC_TM1"/>
    <property type="match status" value="1"/>
</dbReference>
<gene>
    <name evidence="9" type="ORF">CIL03_19185</name>
</gene>
<keyword evidence="3" id="KW-1003">Cell membrane</keyword>
<dbReference type="CDD" id="cd06261">
    <property type="entry name" value="TM_PBP2"/>
    <property type="match status" value="1"/>
</dbReference>
<evidence type="ECO:0000256" key="4">
    <source>
        <dbReference type="ARBA" id="ARBA00022692"/>
    </source>
</evidence>
<evidence type="ECO:0000256" key="1">
    <source>
        <dbReference type="ARBA" id="ARBA00004651"/>
    </source>
</evidence>
<sequence>MNIYDNKRAVWYVVPAIFILIIFIFLPIILNFYNSTFRWNAFSDNKVFVGLEYYKTLFTDPVFYTALKNNVLYAVISLVFQVLGGLILASILEEKFVRRFQPFFRTVLFIPSILSLAVVGLLWNMMYQPNIGVINEFIRAIGSEDFSFPFLGNPDTAIYAVIFVSQWQYTGYITMLFLVAMQKIPRTLYEAAMIDGANRYHTFVHITIPQVKEMILVATTFTVVGSFKVFDEVYIMTSGGPGHATEVLGTMLFNSGFRNDEMGYASAIATVIFFITIILSFLQLKVSKTGK</sequence>
<evidence type="ECO:0000256" key="5">
    <source>
        <dbReference type="ARBA" id="ARBA00022989"/>
    </source>
</evidence>
<dbReference type="InterPro" id="IPR000515">
    <property type="entry name" value="MetI-like"/>
</dbReference>
<dbReference type="SUPFAM" id="SSF161098">
    <property type="entry name" value="MetI-like"/>
    <property type="match status" value="1"/>
</dbReference>
<comment type="similarity">
    <text evidence="7">Belongs to the binding-protein-dependent transport system permease family.</text>
</comment>
<dbReference type="Pfam" id="PF00528">
    <property type="entry name" value="BPD_transp_1"/>
    <property type="match status" value="1"/>
</dbReference>
<evidence type="ECO:0000256" key="2">
    <source>
        <dbReference type="ARBA" id="ARBA00022448"/>
    </source>
</evidence>
<dbReference type="GO" id="GO:0005886">
    <property type="term" value="C:plasma membrane"/>
    <property type="evidence" value="ECO:0007669"/>
    <property type="project" value="UniProtKB-SubCell"/>
</dbReference>
<keyword evidence="5 7" id="KW-1133">Transmembrane helix</keyword>
<keyword evidence="6 7" id="KW-0472">Membrane</keyword>
<feature type="transmembrane region" description="Helical" evidence="7">
    <location>
        <begin position="262"/>
        <end position="282"/>
    </location>
</feature>
<keyword evidence="4 7" id="KW-0812">Transmembrane</keyword>
<dbReference type="Gene3D" id="1.10.3720.10">
    <property type="entry name" value="MetI-like"/>
    <property type="match status" value="1"/>
</dbReference>
<dbReference type="InterPro" id="IPR051393">
    <property type="entry name" value="ABC_transporter_permease"/>
</dbReference>
<evidence type="ECO:0000259" key="8">
    <source>
        <dbReference type="PROSITE" id="PS50928"/>
    </source>
</evidence>
<dbReference type="OrthoDB" id="9783714at2"/>
<keyword evidence="10" id="KW-1185">Reference proteome</keyword>
<feature type="domain" description="ABC transmembrane type-1" evidence="8">
    <location>
        <begin position="67"/>
        <end position="283"/>
    </location>
</feature>
<organism evidence="9 10">
    <name type="scientific">Virgibacillus indicus</name>
    <dbReference type="NCBI Taxonomy" id="2024554"/>
    <lineage>
        <taxon>Bacteria</taxon>
        <taxon>Bacillati</taxon>
        <taxon>Bacillota</taxon>
        <taxon>Bacilli</taxon>
        <taxon>Bacillales</taxon>
        <taxon>Bacillaceae</taxon>
        <taxon>Virgibacillus</taxon>
    </lineage>
</organism>
<comment type="subcellular location">
    <subcellularLocation>
        <location evidence="1 7">Cell membrane</location>
        <topology evidence="1 7">Multi-pass membrane protein</topology>
    </subcellularLocation>
</comment>
<reference evidence="9 10" key="1">
    <citation type="submission" date="2017-08" db="EMBL/GenBank/DDBJ databases">
        <title>Virgibacillus indicus sp. nov. and Virgibacillus profoundi sp. nov, two moderately halophilic bacteria isolated from marine sediment by using the Microfluidic Streak Plate.</title>
        <authorList>
            <person name="Xu B."/>
            <person name="Hu B."/>
            <person name="Wang J."/>
            <person name="Zhu Y."/>
            <person name="Huang L."/>
            <person name="Du W."/>
            <person name="Huang Y."/>
        </authorList>
    </citation>
    <scope>NUCLEOTIDE SEQUENCE [LARGE SCALE GENOMIC DNA]</scope>
    <source>
        <strain evidence="9 10">IO3-P2-C2</strain>
    </source>
</reference>
<dbReference type="Proteomes" id="UP000216498">
    <property type="component" value="Unassembled WGS sequence"/>
</dbReference>
<feature type="transmembrane region" description="Helical" evidence="7">
    <location>
        <begin position="103"/>
        <end position="123"/>
    </location>
</feature>
<keyword evidence="2 7" id="KW-0813">Transport</keyword>
<evidence type="ECO:0000256" key="6">
    <source>
        <dbReference type="ARBA" id="ARBA00023136"/>
    </source>
</evidence>
<comment type="caution">
    <text evidence="9">The sequence shown here is derived from an EMBL/GenBank/DDBJ whole genome shotgun (WGS) entry which is preliminary data.</text>
</comment>
<dbReference type="InterPro" id="IPR035906">
    <property type="entry name" value="MetI-like_sf"/>
</dbReference>
<accession>A0A265N4K9</accession>